<name>A0ABQ9PMI6_9PEZI</name>
<dbReference type="EMBL" id="JARUPT010000352">
    <property type="protein sequence ID" value="KAK0372713.1"/>
    <property type="molecule type" value="Genomic_DNA"/>
</dbReference>
<evidence type="ECO:0000256" key="1">
    <source>
        <dbReference type="SAM" id="MobiDB-lite"/>
    </source>
</evidence>
<sequence>MSPNYCPSAAERQTTHFPRRPLKSSASQNLRGSPINAKRSQTRDAPPFLPPPKLPTNTHTHAPWQALGLQLPCGSQWEDLWENASRRMQKPGTPVPVGCNGQSPNRPKNRFPIQGKDMRRLGLALGPCLHYRHPQVFSLLRRGPPNPLEQCSSRLPGSLLHLSGEGRHFSHARRLTFESKHASSPCFEDLDLNLI</sequence>
<evidence type="ECO:0000313" key="3">
    <source>
        <dbReference type="Proteomes" id="UP001169217"/>
    </source>
</evidence>
<gene>
    <name evidence="2" type="ORF">CLIM01_09935</name>
</gene>
<evidence type="ECO:0000313" key="2">
    <source>
        <dbReference type="EMBL" id="KAK0372713.1"/>
    </source>
</evidence>
<feature type="compositionally biased region" description="Polar residues" evidence="1">
    <location>
        <begin position="1"/>
        <end position="16"/>
    </location>
</feature>
<proteinExistence type="predicted"/>
<organism evidence="2 3">
    <name type="scientific">Colletotrichum limetticola</name>
    <dbReference type="NCBI Taxonomy" id="1209924"/>
    <lineage>
        <taxon>Eukaryota</taxon>
        <taxon>Fungi</taxon>
        <taxon>Dikarya</taxon>
        <taxon>Ascomycota</taxon>
        <taxon>Pezizomycotina</taxon>
        <taxon>Sordariomycetes</taxon>
        <taxon>Hypocreomycetidae</taxon>
        <taxon>Glomerellales</taxon>
        <taxon>Glomerellaceae</taxon>
        <taxon>Colletotrichum</taxon>
        <taxon>Colletotrichum acutatum species complex</taxon>
    </lineage>
</organism>
<accession>A0ABQ9PMI6</accession>
<comment type="caution">
    <text evidence="2">The sequence shown here is derived from an EMBL/GenBank/DDBJ whole genome shotgun (WGS) entry which is preliminary data.</text>
</comment>
<feature type="region of interest" description="Disordered" evidence="1">
    <location>
        <begin position="1"/>
        <end position="60"/>
    </location>
</feature>
<keyword evidence="3" id="KW-1185">Reference proteome</keyword>
<dbReference type="Proteomes" id="UP001169217">
    <property type="component" value="Unassembled WGS sequence"/>
</dbReference>
<reference evidence="2" key="1">
    <citation type="submission" date="2023-04" db="EMBL/GenBank/DDBJ databases">
        <title>Colletotrichum limetticola genome sequence.</title>
        <authorList>
            <person name="Baroncelli R."/>
        </authorList>
    </citation>
    <scope>NUCLEOTIDE SEQUENCE</scope>
    <source>
        <strain evidence="2">KLA-Anderson</strain>
    </source>
</reference>
<protein>
    <submittedName>
        <fullName evidence="2">Uncharacterized protein</fullName>
    </submittedName>
</protein>